<name>A0A913XGQ9_EXADI</name>
<feature type="domain" description="GST C-terminal" evidence="8">
    <location>
        <begin position="1"/>
        <end position="114"/>
    </location>
</feature>
<dbReference type="SUPFAM" id="SSF47616">
    <property type="entry name" value="GST C-terminal domain-like"/>
    <property type="match status" value="1"/>
</dbReference>
<dbReference type="InterPro" id="IPR036249">
    <property type="entry name" value="Thioredoxin-like_sf"/>
</dbReference>
<accession>A0A913XGQ9</accession>
<sequence>MATVLAYWDIRGLAQPIRLLLNYVGEEFEDRKYACGPAKTIEAFSDFLGEKNYLAGDKITFVDFVMYELLDQHKVFDASLLEPHKNLQAFMERIEALPKIAEYMKSDKFMTRPINNPMAVFK</sequence>
<comment type="similarity">
    <text evidence="2">Belongs to the GST superfamily. Mu family.</text>
</comment>
<dbReference type="InterPro" id="IPR010987">
    <property type="entry name" value="Glutathione-S-Trfase_C-like"/>
</dbReference>
<dbReference type="Proteomes" id="UP000887567">
    <property type="component" value="Unplaced"/>
</dbReference>
<dbReference type="PANTHER" id="PTHR11571">
    <property type="entry name" value="GLUTATHIONE S-TRANSFERASE"/>
    <property type="match status" value="1"/>
</dbReference>
<dbReference type="InterPro" id="IPR036282">
    <property type="entry name" value="Glutathione-S-Trfase_C_sf"/>
</dbReference>
<comment type="function">
    <text evidence="1">Conjugation of reduced glutathione to a wide number of exogenous and endogenous hydrophobic electrophiles.</text>
</comment>
<reference evidence="9" key="1">
    <citation type="submission" date="2022-11" db="UniProtKB">
        <authorList>
            <consortium name="EnsemblMetazoa"/>
        </authorList>
    </citation>
    <scope>IDENTIFICATION</scope>
</reference>
<dbReference type="AlphaFoldDB" id="A0A913XGQ9"/>
<organism evidence="9 10">
    <name type="scientific">Exaiptasia diaphana</name>
    <name type="common">Tropical sea anemone</name>
    <name type="synonym">Aiptasia pulchella</name>
    <dbReference type="NCBI Taxonomy" id="2652724"/>
    <lineage>
        <taxon>Eukaryota</taxon>
        <taxon>Metazoa</taxon>
        <taxon>Cnidaria</taxon>
        <taxon>Anthozoa</taxon>
        <taxon>Hexacorallia</taxon>
        <taxon>Actiniaria</taxon>
        <taxon>Aiptasiidae</taxon>
        <taxon>Exaiptasia</taxon>
    </lineage>
</organism>
<evidence type="ECO:0000259" key="8">
    <source>
        <dbReference type="PROSITE" id="PS50405"/>
    </source>
</evidence>
<evidence type="ECO:0000313" key="10">
    <source>
        <dbReference type="Proteomes" id="UP000887567"/>
    </source>
</evidence>
<dbReference type="InterPro" id="IPR004046">
    <property type="entry name" value="GST_C"/>
</dbReference>
<keyword evidence="10" id="KW-1185">Reference proteome</keyword>
<dbReference type="Pfam" id="PF14497">
    <property type="entry name" value="GST_C_3"/>
    <property type="match status" value="1"/>
</dbReference>
<dbReference type="SUPFAM" id="SSF52833">
    <property type="entry name" value="Thioredoxin-like"/>
    <property type="match status" value="1"/>
</dbReference>
<dbReference type="RefSeq" id="XP_020903965.1">
    <property type="nucleotide sequence ID" value="XM_021048306.2"/>
</dbReference>
<keyword evidence="5" id="KW-0808">Transferase</keyword>
<evidence type="ECO:0000256" key="6">
    <source>
        <dbReference type="ARBA" id="ARBA00047960"/>
    </source>
</evidence>
<evidence type="ECO:0000256" key="5">
    <source>
        <dbReference type="ARBA" id="ARBA00022679"/>
    </source>
</evidence>
<comment type="catalytic activity">
    <reaction evidence="6">
        <text>RX + glutathione = an S-substituted glutathione + a halide anion + H(+)</text>
        <dbReference type="Rhea" id="RHEA:16437"/>
        <dbReference type="ChEBI" id="CHEBI:15378"/>
        <dbReference type="ChEBI" id="CHEBI:16042"/>
        <dbReference type="ChEBI" id="CHEBI:17792"/>
        <dbReference type="ChEBI" id="CHEBI:57925"/>
        <dbReference type="ChEBI" id="CHEBI:90779"/>
        <dbReference type="EC" id="2.5.1.18"/>
    </reaction>
</comment>
<dbReference type="FunFam" id="1.20.1050.10:FF:000101">
    <property type="entry name" value="Glutathione S-transferase Mu 4"/>
    <property type="match status" value="1"/>
</dbReference>
<comment type="subunit">
    <text evidence="3">Homodimer.</text>
</comment>
<evidence type="ECO:0000256" key="2">
    <source>
        <dbReference type="ARBA" id="ARBA00005861"/>
    </source>
</evidence>
<dbReference type="PROSITE" id="PS50404">
    <property type="entry name" value="GST_NTER"/>
    <property type="match status" value="1"/>
</dbReference>
<proteinExistence type="inferred from homology"/>
<evidence type="ECO:0000313" key="9">
    <source>
        <dbReference type="EnsemblMetazoa" id="XP_020903965.1"/>
    </source>
</evidence>
<dbReference type="KEGG" id="epa:110242328"/>
<evidence type="ECO:0000259" key="7">
    <source>
        <dbReference type="PROSITE" id="PS50404"/>
    </source>
</evidence>
<dbReference type="PANTHER" id="PTHR11571:SF222">
    <property type="entry name" value="GLUTATHIONE TRANSFERASE"/>
    <property type="match status" value="1"/>
</dbReference>
<dbReference type="PROSITE" id="PS50405">
    <property type="entry name" value="GST_CTER"/>
    <property type="match status" value="1"/>
</dbReference>
<evidence type="ECO:0000256" key="4">
    <source>
        <dbReference type="ARBA" id="ARBA00012452"/>
    </source>
</evidence>
<evidence type="ECO:0000256" key="3">
    <source>
        <dbReference type="ARBA" id="ARBA00011738"/>
    </source>
</evidence>
<dbReference type="InterPro" id="IPR050213">
    <property type="entry name" value="GST_superfamily"/>
</dbReference>
<dbReference type="OMA" id="PYIVICY"/>
<dbReference type="Gene3D" id="1.20.1050.130">
    <property type="match status" value="2"/>
</dbReference>
<feature type="domain" description="GST N-terminal" evidence="7">
    <location>
        <begin position="1"/>
        <end position="122"/>
    </location>
</feature>
<dbReference type="GeneID" id="110242328"/>
<dbReference type="InterPro" id="IPR004045">
    <property type="entry name" value="Glutathione_S-Trfase_N"/>
</dbReference>
<evidence type="ECO:0000256" key="1">
    <source>
        <dbReference type="ARBA" id="ARBA00003701"/>
    </source>
</evidence>
<dbReference type="EC" id="2.5.1.18" evidence="4"/>
<dbReference type="OrthoDB" id="4951845at2759"/>
<dbReference type="EnsemblMetazoa" id="XM_021048306.2">
    <property type="protein sequence ID" value="XP_020903965.1"/>
    <property type="gene ID" value="LOC110242328"/>
</dbReference>
<dbReference type="GO" id="GO:0042178">
    <property type="term" value="P:xenobiotic catabolic process"/>
    <property type="evidence" value="ECO:0007669"/>
    <property type="project" value="UniProtKB-ARBA"/>
</dbReference>
<dbReference type="GO" id="GO:0004364">
    <property type="term" value="F:glutathione transferase activity"/>
    <property type="evidence" value="ECO:0007669"/>
    <property type="project" value="UniProtKB-EC"/>
</dbReference>
<protein>
    <recommendedName>
        <fullName evidence="4">glutathione transferase</fullName>
        <ecNumber evidence="4">2.5.1.18</ecNumber>
    </recommendedName>
</protein>
<dbReference type="GO" id="GO:0006749">
    <property type="term" value="P:glutathione metabolic process"/>
    <property type="evidence" value="ECO:0007669"/>
    <property type="project" value="TreeGrafter"/>
</dbReference>